<feature type="chain" id="PRO_5018111023" description="lytic cellulose monooxygenase (C4-dehydrogenating)" evidence="16">
    <location>
        <begin position="19"/>
        <end position="229"/>
    </location>
</feature>
<organism evidence="18 19">
    <name type="scientific">Sodiomyces alkalinus (strain CBS 110278 / VKM F-3762 / F11)</name>
    <name type="common">Alkaliphilic filamentous fungus</name>
    <dbReference type="NCBI Taxonomy" id="1314773"/>
    <lineage>
        <taxon>Eukaryota</taxon>
        <taxon>Fungi</taxon>
        <taxon>Dikarya</taxon>
        <taxon>Ascomycota</taxon>
        <taxon>Pezizomycotina</taxon>
        <taxon>Sordariomycetes</taxon>
        <taxon>Hypocreomycetidae</taxon>
        <taxon>Glomerellales</taxon>
        <taxon>Plectosphaerellaceae</taxon>
        <taxon>Sodiomyces</taxon>
    </lineage>
</organism>
<dbReference type="Pfam" id="PF03443">
    <property type="entry name" value="AA9"/>
    <property type="match status" value="1"/>
</dbReference>
<dbReference type="CDD" id="cd21175">
    <property type="entry name" value="LPMO_AA9"/>
    <property type="match status" value="1"/>
</dbReference>
<dbReference type="Gene3D" id="2.70.50.70">
    <property type="match status" value="1"/>
</dbReference>
<keyword evidence="5 16" id="KW-0732">Signal</keyword>
<dbReference type="Proteomes" id="UP000272025">
    <property type="component" value="Unassembled WGS sequence"/>
</dbReference>
<dbReference type="RefSeq" id="XP_028465843.1">
    <property type="nucleotide sequence ID" value="XM_028609201.1"/>
</dbReference>
<keyword evidence="4" id="KW-0479">Metal-binding</keyword>
<keyword evidence="11" id="KW-0119">Carbohydrate metabolism</keyword>
<gene>
    <name evidence="18" type="ORF">SODALDRAFT_312520</name>
</gene>
<keyword evidence="10" id="KW-1015">Disulfide bond</keyword>
<evidence type="ECO:0000313" key="19">
    <source>
        <dbReference type="Proteomes" id="UP000272025"/>
    </source>
</evidence>
<dbReference type="InterPro" id="IPR049892">
    <property type="entry name" value="AA9"/>
</dbReference>
<dbReference type="PANTHER" id="PTHR33353">
    <property type="entry name" value="PUTATIVE (AFU_ORTHOLOGUE AFUA_1G12560)-RELATED"/>
    <property type="match status" value="1"/>
</dbReference>
<evidence type="ECO:0000256" key="4">
    <source>
        <dbReference type="ARBA" id="ARBA00022723"/>
    </source>
</evidence>
<dbReference type="OrthoDB" id="5271017at2759"/>
<evidence type="ECO:0000256" key="14">
    <source>
        <dbReference type="ARBA" id="ARBA00045077"/>
    </source>
</evidence>
<evidence type="ECO:0000256" key="15">
    <source>
        <dbReference type="ARBA" id="ARBA00047174"/>
    </source>
</evidence>
<dbReference type="AlphaFoldDB" id="A0A3N2PU55"/>
<evidence type="ECO:0000256" key="6">
    <source>
        <dbReference type="ARBA" id="ARBA00023001"/>
    </source>
</evidence>
<dbReference type="PANTHER" id="PTHR33353:SF10">
    <property type="entry name" value="ENDO-BETA-1,4-GLUCANASE D"/>
    <property type="match status" value="1"/>
</dbReference>
<comment type="similarity">
    <text evidence="13">Belongs to the polysaccharide monooxygenase AA9 family.</text>
</comment>
<evidence type="ECO:0000256" key="12">
    <source>
        <dbReference type="ARBA" id="ARBA00023326"/>
    </source>
</evidence>
<evidence type="ECO:0000256" key="7">
    <source>
        <dbReference type="ARBA" id="ARBA00023002"/>
    </source>
</evidence>
<keyword evidence="19" id="KW-1185">Reference proteome</keyword>
<evidence type="ECO:0000313" key="18">
    <source>
        <dbReference type="EMBL" id="ROT38037.1"/>
    </source>
</evidence>
<dbReference type="GO" id="GO:0046872">
    <property type="term" value="F:metal ion binding"/>
    <property type="evidence" value="ECO:0007669"/>
    <property type="project" value="UniProtKB-KW"/>
</dbReference>
<comment type="subcellular location">
    <subcellularLocation>
        <location evidence="2">Secreted</location>
    </subcellularLocation>
</comment>
<evidence type="ECO:0000256" key="2">
    <source>
        <dbReference type="ARBA" id="ARBA00004613"/>
    </source>
</evidence>
<keyword evidence="12" id="KW-0624">Polysaccharide degradation</keyword>
<evidence type="ECO:0000256" key="5">
    <source>
        <dbReference type="ARBA" id="ARBA00022729"/>
    </source>
</evidence>
<dbReference type="GO" id="GO:0030245">
    <property type="term" value="P:cellulose catabolic process"/>
    <property type="evidence" value="ECO:0007669"/>
    <property type="project" value="UniProtKB-KW"/>
</dbReference>
<dbReference type="STRING" id="1314773.A0A3N2PU55"/>
<feature type="domain" description="Auxiliary Activity family 9 catalytic" evidence="17">
    <location>
        <begin position="26"/>
        <end position="219"/>
    </location>
</feature>
<dbReference type="InterPro" id="IPR005103">
    <property type="entry name" value="AA9_LPMO"/>
</dbReference>
<dbReference type="GO" id="GO:0005576">
    <property type="term" value="C:extracellular region"/>
    <property type="evidence" value="ECO:0007669"/>
    <property type="project" value="UniProtKB-SubCell"/>
</dbReference>
<keyword evidence="9" id="KW-0503">Monooxygenase</keyword>
<evidence type="ECO:0000259" key="17">
    <source>
        <dbReference type="Pfam" id="PF03443"/>
    </source>
</evidence>
<evidence type="ECO:0000256" key="9">
    <source>
        <dbReference type="ARBA" id="ARBA00023033"/>
    </source>
</evidence>
<keyword evidence="7" id="KW-0560">Oxidoreductase</keyword>
<evidence type="ECO:0000256" key="11">
    <source>
        <dbReference type="ARBA" id="ARBA00023277"/>
    </source>
</evidence>
<evidence type="ECO:0000256" key="16">
    <source>
        <dbReference type="SAM" id="SignalP"/>
    </source>
</evidence>
<dbReference type="GeneID" id="39577679"/>
<dbReference type="EMBL" id="ML119056">
    <property type="protein sequence ID" value="ROT38037.1"/>
    <property type="molecule type" value="Genomic_DNA"/>
</dbReference>
<accession>A0A3N2PU55</accession>
<dbReference type="GO" id="GO:0004497">
    <property type="term" value="F:monooxygenase activity"/>
    <property type="evidence" value="ECO:0007669"/>
    <property type="project" value="UniProtKB-KW"/>
</dbReference>
<keyword evidence="6" id="KW-0136">Cellulose degradation</keyword>
<dbReference type="EC" id="1.14.99.56" evidence="15"/>
<proteinExistence type="inferred from homology"/>
<keyword evidence="3" id="KW-0964">Secreted</keyword>
<comment type="cofactor">
    <cofactor evidence="1">
        <name>Cu(2+)</name>
        <dbReference type="ChEBI" id="CHEBI:29036"/>
    </cofactor>
</comment>
<name>A0A3N2PU55_SODAK</name>
<evidence type="ECO:0000256" key="13">
    <source>
        <dbReference type="ARBA" id="ARBA00044502"/>
    </source>
</evidence>
<feature type="signal peptide" evidence="16">
    <location>
        <begin position="1"/>
        <end position="18"/>
    </location>
</feature>
<evidence type="ECO:0000256" key="8">
    <source>
        <dbReference type="ARBA" id="ARBA00023008"/>
    </source>
</evidence>
<reference evidence="18 19" key="1">
    <citation type="journal article" date="2018" name="Mol. Ecol.">
        <title>The obligate alkalophilic soda-lake fungus Sodiomyces alkalinus has shifted to a protein diet.</title>
        <authorList>
            <person name="Grum-Grzhimaylo A.A."/>
            <person name="Falkoski D.L."/>
            <person name="van den Heuvel J."/>
            <person name="Valero-Jimenez C.A."/>
            <person name="Min B."/>
            <person name="Choi I.G."/>
            <person name="Lipzen A."/>
            <person name="Daum C.G."/>
            <person name="Aanen D.K."/>
            <person name="Tsang A."/>
            <person name="Henrissat B."/>
            <person name="Bilanenko E.N."/>
            <person name="de Vries R.P."/>
            <person name="van Kan J.A.L."/>
            <person name="Grigoriev I.V."/>
            <person name="Debets A.J.M."/>
        </authorList>
    </citation>
    <scope>NUCLEOTIDE SEQUENCE [LARGE SCALE GENOMIC DNA]</scope>
    <source>
        <strain evidence="18 19">F11</strain>
    </source>
</reference>
<evidence type="ECO:0000256" key="3">
    <source>
        <dbReference type="ARBA" id="ARBA00022525"/>
    </source>
</evidence>
<protein>
    <recommendedName>
        <fullName evidence="15">lytic cellulose monooxygenase (C4-dehydrogenating)</fullName>
        <ecNumber evidence="15">1.14.99.56</ecNumber>
    </recommendedName>
</protein>
<evidence type="ECO:0000256" key="10">
    <source>
        <dbReference type="ARBA" id="ARBA00023157"/>
    </source>
</evidence>
<sequence length="229" mass="24402">MKFLSAFAPLALLQAVSAHYIFPSINNSGNWQYVRQTVNHQHTGPIENVYSDLMTCYELSPGRGPSGVMNVQAGSSVTVNSSPTIFHPGPSIAYLARVPAGQSASTWDGKGAVWFKIWQDNAIISGGGITWPTMNQNSVSVPLPRCLENGQYLLRFEHIALHSASNAGGAQLYLSCAQINVQGGSGGYRPAGMLSFPGAYSPNDPGLLINIYWPVPTSYTPPGGRVGSC</sequence>
<comment type="catalytic activity">
    <reaction evidence="14">
        <text>[(1-&gt;4)-beta-D-glucosyl]n+m + reduced acceptor + O2 = 4-dehydro-beta-D-glucosyl-[(1-&gt;4)-beta-D-glucosyl]n-1 + [(1-&gt;4)-beta-D-glucosyl]m + acceptor + H2O.</text>
        <dbReference type="EC" id="1.14.99.56"/>
    </reaction>
</comment>
<evidence type="ECO:0000256" key="1">
    <source>
        <dbReference type="ARBA" id="ARBA00001973"/>
    </source>
</evidence>
<keyword evidence="8" id="KW-0186">Copper</keyword>